<organism evidence="2 3">
    <name type="scientific">Pseudolycoriella hygida</name>
    <dbReference type="NCBI Taxonomy" id="35572"/>
    <lineage>
        <taxon>Eukaryota</taxon>
        <taxon>Metazoa</taxon>
        <taxon>Ecdysozoa</taxon>
        <taxon>Arthropoda</taxon>
        <taxon>Hexapoda</taxon>
        <taxon>Insecta</taxon>
        <taxon>Pterygota</taxon>
        <taxon>Neoptera</taxon>
        <taxon>Endopterygota</taxon>
        <taxon>Diptera</taxon>
        <taxon>Nematocera</taxon>
        <taxon>Sciaroidea</taxon>
        <taxon>Sciaridae</taxon>
        <taxon>Pseudolycoriella</taxon>
    </lineage>
</organism>
<name>A0A9Q0S7N6_9DIPT</name>
<feature type="region of interest" description="Disordered" evidence="1">
    <location>
        <begin position="31"/>
        <end position="55"/>
    </location>
</feature>
<evidence type="ECO:0000313" key="3">
    <source>
        <dbReference type="Proteomes" id="UP001151699"/>
    </source>
</evidence>
<sequence>MKLRFIEERLYKVKLNRSTVSDNDAVYFQSQNTQPLDSTTTTTREPSAEGSSQEEVCSVTSPLHAYLRYEYINGFIQVSSS</sequence>
<dbReference type="AlphaFoldDB" id="A0A9Q0S7N6"/>
<dbReference type="Proteomes" id="UP001151699">
    <property type="component" value="Chromosome A"/>
</dbReference>
<keyword evidence="3" id="KW-1185">Reference proteome</keyword>
<protein>
    <submittedName>
        <fullName evidence="2">Uncharacterized protein</fullName>
    </submittedName>
</protein>
<evidence type="ECO:0000313" key="2">
    <source>
        <dbReference type="EMBL" id="KAJ6648384.1"/>
    </source>
</evidence>
<reference evidence="2" key="1">
    <citation type="submission" date="2022-07" db="EMBL/GenBank/DDBJ databases">
        <authorList>
            <person name="Trinca V."/>
            <person name="Uliana J.V.C."/>
            <person name="Torres T.T."/>
            <person name="Ward R.J."/>
            <person name="Monesi N."/>
        </authorList>
    </citation>
    <scope>NUCLEOTIDE SEQUENCE</scope>
    <source>
        <strain evidence="2">HSMRA1968</strain>
        <tissue evidence="2">Whole embryos</tissue>
    </source>
</reference>
<evidence type="ECO:0000256" key="1">
    <source>
        <dbReference type="SAM" id="MobiDB-lite"/>
    </source>
</evidence>
<accession>A0A9Q0S7N6</accession>
<comment type="caution">
    <text evidence="2">The sequence shown here is derived from an EMBL/GenBank/DDBJ whole genome shotgun (WGS) entry which is preliminary data.</text>
</comment>
<proteinExistence type="predicted"/>
<gene>
    <name evidence="2" type="ORF">Bhyg_03612</name>
</gene>
<dbReference type="EMBL" id="WJQU01000001">
    <property type="protein sequence ID" value="KAJ6648384.1"/>
    <property type="molecule type" value="Genomic_DNA"/>
</dbReference>